<gene>
    <name evidence="1" type="ORF">AB433_00810</name>
</gene>
<keyword evidence="2" id="KW-1185">Reference proteome</keyword>
<dbReference type="STRING" id="1348774.AB433_00810"/>
<proteinExistence type="predicted"/>
<dbReference type="AlphaFoldDB" id="A0A0G3XE15"/>
<name>A0A0G3XE15_9SPHN</name>
<dbReference type="KEGG" id="cna:AB433_00810"/>
<reference evidence="1 2" key="1">
    <citation type="submission" date="2015-06" db="EMBL/GenBank/DDBJ databases">
        <authorList>
            <person name="Zeng Y."/>
            <person name="Huang Y."/>
        </authorList>
    </citation>
    <scope>NUCLEOTIDE SEQUENCE [LARGE SCALE GENOMIC DNA]</scope>
    <source>
        <strain evidence="1 2">PQ-2</strain>
    </source>
</reference>
<evidence type="ECO:0000313" key="1">
    <source>
        <dbReference type="EMBL" id="AKM08849.1"/>
    </source>
</evidence>
<dbReference type="EMBL" id="CP011770">
    <property type="protein sequence ID" value="AKM08849.1"/>
    <property type="molecule type" value="Genomic_DNA"/>
</dbReference>
<accession>A0A0G3XE15</accession>
<protein>
    <submittedName>
        <fullName evidence="1">Uncharacterized protein</fullName>
    </submittedName>
</protein>
<organism evidence="1 2">
    <name type="scientific">Croceicoccus naphthovorans</name>
    <dbReference type="NCBI Taxonomy" id="1348774"/>
    <lineage>
        <taxon>Bacteria</taxon>
        <taxon>Pseudomonadati</taxon>
        <taxon>Pseudomonadota</taxon>
        <taxon>Alphaproteobacteria</taxon>
        <taxon>Sphingomonadales</taxon>
        <taxon>Erythrobacteraceae</taxon>
        <taxon>Croceicoccus</taxon>
    </lineage>
</organism>
<dbReference type="PATRIC" id="fig|1348774.3.peg.172"/>
<sequence>MTFSAREEVYMTRQVEDEWTGWDGDTIVRLTDGSVWRQEEYHYEYRYAYRPYVNLSGNVMHVEGMSRGIRVRRID</sequence>
<evidence type="ECO:0000313" key="2">
    <source>
        <dbReference type="Proteomes" id="UP000035287"/>
    </source>
</evidence>
<dbReference type="Proteomes" id="UP000035287">
    <property type="component" value="Chromosome"/>
</dbReference>